<feature type="non-terminal residue" evidence="1">
    <location>
        <position position="1"/>
    </location>
</feature>
<keyword evidence="2" id="KW-1185">Reference proteome</keyword>
<sequence length="315" mass="35361">FEDGNLVIQAGNSQYRVYRGLLATYSGVFTGASKSPADAELVEGFPLVRFLDPDVEVTPFLKAIFQPDFFMPFPAPTAFDAIVGCLRLSHKYGVGYLHRRALVHLSSTYPTKLSTLDAIYFPTGKQDLKPSWKIPPDPTFRICVILLAREVEATWILPWAFYGLSAKILTKLVLLFSLAMLAIHCLPFDDQAFFLKGHCNWQTTSTAADAPRFLWHPLNIPGCKDPSGCHTQRLNAMEVVREGLNDGSSVFFCIWREEEWDCLQSVCPACLGALRNTHTATRRAFFDKLPEMYNLPSWAELEQLRTAAIGDSPFD</sequence>
<gene>
    <name evidence="1" type="ORF">DFH08DRAFT_718784</name>
</gene>
<protein>
    <recommendedName>
        <fullName evidence="3">BTB domain-containing protein</fullName>
    </recommendedName>
</protein>
<evidence type="ECO:0000313" key="1">
    <source>
        <dbReference type="EMBL" id="KAJ7310627.1"/>
    </source>
</evidence>
<accession>A0AAD7EBL9</accession>
<evidence type="ECO:0008006" key="3">
    <source>
        <dbReference type="Google" id="ProtNLM"/>
    </source>
</evidence>
<dbReference type="Proteomes" id="UP001218218">
    <property type="component" value="Unassembled WGS sequence"/>
</dbReference>
<evidence type="ECO:0000313" key="2">
    <source>
        <dbReference type="Proteomes" id="UP001218218"/>
    </source>
</evidence>
<name>A0AAD7EBL9_9AGAR</name>
<proteinExistence type="predicted"/>
<organism evidence="1 2">
    <name type="scientific">Mycena albidolilacea</name>
    <dbReference type="NCBI Taxonomy" id="1033008"/>
    <lineage>
        <taxon>Eukaryota</taxon>
        <taxon>Fungi</taxon>
        <taxon>Dikarya</taxon>
        <taxon>Basidiomycota</taxon>
        <taxon>Agaricomycotina</taxon>
        <taxon>Agaricomycetes</taxon>
        <taxon>Agaricomycetidae</taxon>
        <taxon>Agaricales</taxon>
        <taxon>Marasmiineae</taxon>
        <taxon>Mycenaceae</taxon>
        <taxon>Mycena</taxon>
    </lineage>
</organism>
<dbReference type="EMBL" id="JARIHO010000078">
    <property type="protein sequence ID" value="KAJ7310627.1"/>
    <property type="molecule type" value="Genomic_DNA"/>
</dbReference>
<reference evidence="1" key="1">
    <citation type="submission" date="2023-03" db="EMBL/GenBank/DDBJ databases">
        <title>Massive genome expansion in bonnet fungi (Mycena s.s.) driven by repeated elements and novel gene families across ecological guilds.</title>
        <authorList>
            <consortium name="Lawrence Berkeley National Laboratory"/>
            <person name="Harder C.B."/>
            <person name="Miyauchi S."/>
            <person name="Viragh M."/>
            <person name="Kuo A."/>
            <person name="Thoen E."/>
            <person name="Andreopoulos B."/>
            <person name="Lu D."/>
            <person name="Skrede I."/>
            <person name="Drula E."/>
            <person name="Henrissat B."/>
            <person name="Morin E."/>
            <person name="Kohler A."/>
            <person name="Barry K."/>
            <person name="LaButti K."/>
            <person name="Morin E."/>
            <person name="Salamov A."/>
            <person name="Lipzen A."/>
            <person name="Mereny Z."/>
            <person name="Hegedus B."/>
            <person name="Baldrian P."/>
            <person name="Stursova M."/>
            <person name="Weitz H."/>
            <person name="Taylor A."/>
            <person name="Grigoriev I.V."/>
            <person name="Nagy L.G."/>
            <person name="Martin F."/>
            <person name="Kauserud H."/>
        </authorList>
    </citation>
    <scope>NUCLEOTIDE SEQUENCE</scope>
    <source>
        <strain evidence="1">CBHHK002</strain>
    </source>
</reference>
<dbReference type="AlphaFoldDB" id="A0AAD7EBL9"/>
<comment type="caution">
    <text evidence="1">The sequence shown here is derived from an EMBL/GenBank/DDBJ whole genome shotgun (WGS) entry which is preliminary data.</text>
</comment>